<proteinExistence type="predicted"/>
<dbReference type="Proteomes" id="UP000747399">
    <property type="component" value="Unassembled WGS sequence"/>
</dbReference>
<comment type="caution">
    <text evidence="2">The sequence shown here is derived from an EMBL/GenBank/DDBJ whole genome shotgun (WGS) entry which is preliminary data.</text>
</comment>
<keyword evidence="3" id="KW-1185">Reference proteome</keyword>
<protein>
    <submittedName>
        <fullName evidence="2">Uncharacterized protein</fullName>
    </submittedName>
</protein>
<dbReference type="EMBL" id="BNCO01000005">
    <property type="protein sequence ID" value="GIL48572.1"/>
    <property type="molecule type" value="Genomic_DNA"/>
</dbReference>
<feature type="region of interest" description="Disordered" evidence="1">
    <location>
        <begin position="40"/>
        <end position="73"/>
    </location>
</feature>
<organism evidence="2 3">
    <name type="scientific">Volvox africanus</name>
    <dbReference type="NCBI Taxonomy" id="51714"/>
    <lineage>
        <taxon>Eukaryota</taxon>
        <taxon>Viridiplantae</taxon>
        <taxon>Chlorophyta</taxon>
        <taxon>core chlorophytes</taxon>
        <taxon>Chlorophyceae</taxon>
        <taxon>CS clade</taxon>
        <taxon>Chlamydomonadales</taxon>
        <taxon>Volvocaceae</taxon>
        <taxon>Volvox</taxon>
    </lineage>
</organism>
<evidence type="ECO:0000313" key="2">
    <source>
        <dbReference type="EMBL" id="GIL48572.1"/>
    </source>
</evidence>
<name>A0A8J4AZU6_9CHLO</name>
<evidence type="ECO:0000256" key="1">
    <source>
        <dbReference type="SAM" id="MobiDB-lite"/>
    </source>
</evidence>
<evidence type="ECO:0000313" key="3">
    <source>
        <dbReference type="Proteomes" id="UP000747399"/>
    </source>
</evidence>
<sequence>MIRMLSELAHQVRSQENLGTVVQQVLQGLSHRLDNDAATASAANVDRNLRSEGAAQDRARDRREWDDARGNSGYAAARDHTRISAHLHRQGHCVEVWWNC</sequence>
<gene>
    <name evidence="2" type="ORF">Vafri_5058</name>
</gene>
<feature type="compositionally biased region" description="Basic and acidic residues" evidence="1">
    <location>
        <begin position="47"/>
        <end position="69"/>
    </location>
</feature>
<accession>A0A8J4AZU6</accession>
<reference evidence="2" key="1">
    <citation type="journal article" date="2021" name="Proc. Natl. Acad. Sci. U.S.A.">
        <title>Three genomes in the algal genus Volvox reveal the fate of a haploid sex-determining region after a transition to homothallism.</title>
        <authorList>
            <person name="Yamamoto K."/>
            <person name="Hamaji T."/>
            <person name="Kawai-Toyooka H."/>
            <person name="Matsuzaki R."/>
            <person name="Takahashi F."/>
            <person name="Nishimura Y."/>
            <person name="Kawachi M."/>
            <person name="Noguchi H."/>
            <person name="Minakuchi Y."/>
            <person name="Umen J.G."/>
            <person name="Toyoda A."/>
            <person name="Nozaki H."/>
        </authorList>
    </citation>
    <scope>NUCLEOTIDE SEQUENCE</scope>
    <source>
        <strain evidence="2">NIES-3780</strain>
    </source>
</reference>
<dbReference type="AlphaFoldDB" id="A0A8J4AZU6"/>